<dbReference type="RefSeq" id="WP_202344813.1">
    <property type="nucleotide sequence ID" value="NZ_BAAAPI010000006.1"/>
</dbReference>
<accession>A0ABS1SGK8</accession>
<proteinExistence type="predicted"/>
<organism evidence="1 2">
    <name type="scientific">Leucobacter chromiireducens subsp. solipictus</name>
    <dbReference type="NCBI Taxonomy" id="398235"/>
    <lineage>
        <taxon>Bacteria</taxon>
        <taxon>Bacillati</taxon>
        <taxon>Actinomycetota</taxon>
        <taxon>Actinomycetes</taxon>
        <taxon>Micrococcales</taxon>
        <taxon>Microbacteriaceae</taxon>
        <taxon>Leucobacter</taxon>
    </lineage>
</organism>
<evidence type="ECO:0000313" key="1">
    <source>
        <dbReference type="EMBL" id="MBL3679551.1"/>
    </source>
</evidence>
<gene>
    <name evidence="1" type="ORF">D3230_09655</name>
</gene>
<sequence length="70" mass="7767">MATQFAIEMDDVDADRYGVGHRAGCRHLVDPELLGADWRAGVAELGTDWELEDADHAIRVASCARRATRR</sequence>
<dbReference type="Proteomes" id="UP001645859">
    <property type="component" value="Unassembled WGS sequence"/>
</dbReference>
<evidence type="ECO:0000313" key="2">
    <source>
        <dbReference type="Proteomes" id="UP001645859"/>
    </source>
</evidence>
<name>A0ABS1SGK8_9MICO</name>
<protein>
    <submittedName>
        <fullName evidence="1">Uncharacterized protein</fullName>
    </submittedName>
</protein>
<comment type="caution">
    <text evidence="1">The sequence shown here is derived from an EMBL/GenBank/DDBJ whole genome shotgun (WGS) entry which is preliminary data.</text>
</comment>
<dbReference type="EMBL" id="QYAC01000004">
    <property type="protein sequence ID" value="MBL3679551.1"/>
    <property type="molecule type" value="Genomic_DNA"/>
</dbReference>
<reference evidence="1 2" key="1">
    <citation type="submission" date="2018-09" db="EMBL/GenBank/DDBJ databases">
        <title>Comparative genomics of Leucobacter spp.</title>
        <authorList>
            <person name="Reis A.C."/>
            <person name="Kolvenbach B.A."/>
            <person name="Corvini P.F.X."/>
            <person name="Nunes O.C."/>
        </authorList>
    </citation>
    <scope>NUCLEOTIDE SEQUENCE [LARGE SCALE GENOMIC DNA]</scope>
    <source>
        <strain evidence="1 2">TAN 31504</strain>
    </source>
</reference>
<keyword evidence="2" id="KW-1185">Reference proteome</keyword>